<evidence type="ECO:0000256" key="17">
    <source>
        <dbReference type="ARBA" id="ARBA00050625"/>
    </source>
</evidence>
<evidence type="ECO:0000256" key="21">
    <source>
        <dbReference type="ARBA" id="ARBA00056891"/>
    </source>
</evidence>
<comment type="function">
    <text evidence="21">Receptor for CM101, a polysaccharide produced by group B Streptococcus with antipathoangiogenic properties.</text>
</comment>
<sequence length="519" mass="57062">MDEDENPILPSNNDSFGKELKSNESFEKLPPGVGKWFSTRFCIAYLGFFGFMNVYALRVNLSVAILSMVNASYQVVNHTAKDACPASSHHRNMTGGEFNWDAHDKGLVLGAFFYGYITTQLPGGYLAGKFGGKWLFGCGVMCTAVLTLLTPIAARYSFHLLIAVRIIEGIGEGVTFPAMHSMWGQWAPPLERSMLVSLTYAGCHLGTVIAQPVSGVLCASSFLGGWPSVFYIFGTLALVWCIVWFLLAANTPAEHPRISKKELEYIQNSIEPRCNDLPVPWLEIATSKEVWAISIAHFCNNWGFYTLLTCLPLYLKEVLQFDITQDGFISALPYLVMWVSINLSGLLADTLREKGVFTTTQTRKICNSIAFIGPAIFLVVAGYVGCDQIAAVSCICLATAFNGFSFPGFNTNHIDIASRYSGILMGITNSWATIPGFVTPIVVGALTETNPSRTQWLYVFYIAAGVYVVGTVLYVILGSGVEQEWNKVTYNKQDDERKPLLGDESDSGYIQENGNGKLH</sequence>
<name>A0A6F9DRQ3_9ASCI</name>
<organism evidence="29">
    <name type="scientific">Phallusia mammillata</name>
    <dbReference type="NCBI Taxonomy" id="59560"/>
    <lineage>
        <taxon>Eukaryota</taxon>
        <taxon>Metazoa</taxon>
        <taxon>Chordata</taxon>
        <taxon>Tunicata</taxon>
        <taxon>Ascidiacea</taxon>
        <taxon>Phlebobranchia</taxon>
        <taxon>Ascidiidae</taxon>
        <taxon>Phallusia</taxon>
    </lineage>
</organism>
<dbReference type="InterPro" id="IPR020846">
    <property type="entry name" value="MFS_dom"/>
</dbReference>
<evidence type="ECO:0000256" key="16">
    <source>
        <dbReference type="ARBA" id="ARBA00050554"/>
    </source>
</evidence>
<proteinExistence type="evidence at transcript level"/>
<evidence type="ECO:0000256" key="6">
    <source>
        <dbReference type="ARBA" id="ARBA00022475"/>
    </source>
</evidence>
<keyword evidence="6" id="KW-1003">Cell membrane</keyword>
<dbReference type="EMBL" id="LR790260">
    <property type="protein sequence ID" value="CAB3266122.1"/>
    <property type="molecule type" value="mRNA"/>
</dbReference>
<dbReference type="SUPFAM" id="SSF103473">
    <property type="entry name" value="MFS general substrate transporter"/>
    <property type="match status" value="1"/>
</dbReference>
<comment type="catalytic activity">
    <reaction evidence="19">
        <text>L-glutamate(out) = L-glutamate(in)</text>
        <dbReference type="Rhea" id="RHEA:66336"/>
        <dbReference type="ChEBI" id="CHEBI:29985"/>
    </reaction>
    <physiologicalReaction direction="left-to-right" evidence="19">
        <dbReference type="Rhea" id="RHEA:66337"/>
    </physiologicalReaction>
</comment>
<dbReference type="GO" id="GO:0005765">
    <property type="term" value="C:lysosomal membrane"/>
    <property type="evidence" value="ECO:0007669"/>
    <property type="project" value="UniProtKB-SubCell"/>
</dbReference>
<keyword evidence="12" id="KW-0325">Glycoprotein</keyword>
<feature type="transmembrane region" description="Helical" evidence="27">
    <location>
        <begin position="229"/>
        <end position="249"/>
    </location>
</feature>
<evidence type="ECO:0000256" key="25">
    <source>
        <dbReference type="ARBA" id="ARBA00081925"/>
    </source>
</evidence>
<keyword evidence="10" id="KW-0770">Synapse</keyword>
<evidence type="ECO:0000256" key="19">
    <source>
        <dbReference type="ARBA" id="ARBA00051447"/>
    </source>
</evidence>
<dbReference type="FunFam" id="1.20.1250.20:FF:000003">
    <property type="entry name" value="Solute carrier family 17 member 3"/>
    <property type="match status" value="1"/>
</dbReference>
<dbReference type="InterPro" id="IPR050382">
    <property type="entry name" value="MFS_Na/Anion_cotransporter"/>
</dbReference>
<evidence type="ECO:0000256" key="24">
    <source>
        <dbReference type="ARBA" id="ARBA00081195"/>
    </source>
</evidence>
<feature type="transmembrane region" description="Helical" evidence="27">
    <location>
        <begin position="365"/>
        <end position="384"/>
    </location>
</feature>
<keyword evidence="8" id="KW-0769">Symport</keyword>
<dbReference type="GO" id="GO:0030672">
    <property type="term" value="C:synaptic vesicle membrane"/>
    <property type="evidence" value="ECO:0007669"/>
    <property type="project" value="UniProtKB-SubCell"/>
</dbReference>
<dbReference type="PANTHER" id="PTHR11662:SF399">
    <property type="entry name" value="FI19708P1-RELATED"/>
    <property type="match status" value="1"/>
</dbReference>
<dbReference type="GO" id="GO:0016324">
    <property type="term" value="C:apical plasma membrane"/>
    <property type="evidence" value="ECO:0007669"/>
    <property type="project" value="TreeGrafter"/>
</dbReference>
<feature type="transmembrane region" description="Helical" evidence="27">
    <location>
        <begin position="290"/>
        <end position="315"/>
    </location>
</feature>
<comment type="catalytic activity">
    <reaction evidence="15">
        <text>2 nitrate(out) + H(+)(out) = 2 nitrate(in) + H(+)(in)</text>
        <dbReference type="Rhea" id="RHEA:71539"/>
        <dbReference type="ChEBI" id="CHEBI:15378"/>
        <dbReference type="ChEBI" id="CHEBI:17632"/>
    </reaction>
    <physiologicalReaction direction="left-to-right" evidence="15">
        <dbReference type="Rhea" id="RHEA:71540"/>
    </physiologicalReaction>
</comment>
<dbReference type="CDD" id="cd17318">
    <property type="entry name" value="MFS_SLC17"/>
    <property type="match status" value="1"/>
</dbReference>
<evidence type="ECO:0000256" key="13">
    <source>
        <dbReference type="ARBA" id="ARBA00023228"/>
    </source>
</evidence>
<feature type="transmembrane region" description="Helical" evidence="27">
    <location>
        <begin position="422"/>
        <end position="446"/>
    </location>
</feature>
<comment type="catalytic activity">
    <reaction evidence="17">
        <text>N-acetylneuraminate(in) + H(+)(in) = N-acetylneuraminate(out) + H(+)(out)</text>
        <dbReference type="Rhea" id="RHEA:28987"/>
        <dbReference type="ChEBI" id="CHEBI:15378"/>
        <dbReference type="ChEBI" id="CHEBI:35418"/>
    </reaction>
    <physiologicalReaction direction="right-to-left" evidence="17">
        <dbReference type="Rhea" id="RHEA:28989"/>
    </physiologicalReaction>
</comment>
<keyword evidence="13" id="KW-0458">Lysosome</keyword>
<keyword evidence="5" id="KW-0813">Transport</keyword>
<keyword evidence="11 27" id="KW-0472">Membrane</keyword>
<keyword evidence="7 27" id="KW-0812">Transmembrane</keyword>
<dbReference type="PANTHER" id="PTHR11662">
    <property type="entry name" value="SOLUTE CARRIER FAMILY 17"/>
    <property type="match status" value="1"/>
</dbReference>
<dbReference type="AlphaFoldDB" id="A0A6F9DRQ3"/>
<dbReference type="Pfam" id="PF07690">
    <property type="entry name" value="MFS_1"/>
    <property type="match status" value="1"/>
</dbReference>
<keyword evidence="14" id="KW-0968">Cytoplasmic vesicle</keyword>
<evidence type="ECO:0000256" key="23">
    <source>
        <dbReference type="ARBA" id="ARBA00080244"/>
    </source>
</evidence>
<dbReference type="FunFam" id="1.20.1250.20:FF:000067">
    <property type="entry name" value="sialin isoform X2"/>
    <property type="match status" value="1"/>
</dbReference>
<evidence type="ECO:0000256" key="9">
    <source>
        <dbReference type="ARBA" id="ARBA00022989"/>
    </source>
</evidence>
<feature type="domain" description="Major facilitator superfamily (MFS) profile" evidence="28">
    <location>
        <begin position="39"/>
        <end position="482"/>
    </location>
</feature>
<dbReference type="PROSITE" id="PS50850">
    <property type="entry name" value="MFS"/>
    <property type="match status" value="1"/>
</dbReference>
<dbReference type="InterPro" id="IPR011701">
    <property type="entry name" value="MFS"/>
</dbReference>
<keyword evidence="9 27" id="KW-1133">Transmembrane helix</keyword>
<evidence type="ECO:0000313" key="29">
    <source>
        <dbReference type="EMBL" id="CAB3266122.1"/>
    </source>
</evidence>
<evidence type="ECO:0000256" key="27">
    <source>
        <dbReference type="SAM" id="Phobius"/>
    </source>
</evidence>
<feature type="compositionally biased region" description="Polar residues" evidence="26">
    <location>
        <begin position="508"/>
        <end position="519"/>
    </location>
</feature>
<dbReference type="InterPro" id="IPR036259">
    <property type="entry name" value="MFS_trans_sf"/>
</dbReference>
<feature type="transmembrane region" description="Helical" evidence="27">
    <location>
        <begin position="390"/>
        <end position="410"/>
    </location>
</feature>
<feature type="transmembrane region" description="Helical" evidence="27">
    <location>
        <begin position="37"/>
        <end position="57"/>
    </location>
</feature>
<evidence type="ECO:0000256" key="10">
    <source>
        <dbReference type="ARBA" id="ARBA00023018"/>
    </source>
</evidence>
<evidence type="ECO:0000256" key="8">
    <source>
        <dbReference type="ARBA" id="ARBA00022847"/>
    </source>
</evidence>
<evidence type="ECO:0000256" key="3">
    <source>
        <dbReference type="ARBA" id="ARBA00004638"/>
    </source>
</evidence>
<reference evidence="29" key="1">
    <citation type="submission" date="2020-04" db="EMBL/GenBank/DDBJ databases">
        <authorList>
            <person name="Neveu A P."/>
        </authorList>
    </citation>
    <scope>NUCLEOTIDE SEQUENCE</scope>
    <source>
        <tissue evidence="29">Whole embryo</tissue>
    </source>
</reference>
<dbReference type="GO" id="GO:0015293">
    <property type="term" value="F:symporter activity"/>
    <property type="evidence" value="ECO:0007669"/>
    <property type="project" value="UniProtKB-KW"/>
</dbReference>
<evidence type="ECO:0000256" key="12">
    <source>
        <dbReference type="ARBA" id="ARBA00023180"/>
    </source>
</evidence>
<evidence type="ECO:0000256" key="1">
    <source>
        <dbReference type="ARBA" id="ARBA00004432"/>
    </source>
</evidence>
<protein>
    <recommendedName>
        <fullName evidence="22">Sialin</fullName>
    </recommendedName>
    <alternativeName>
        <fullName evidence="25">H(+)/nitrate cotransporter</fullName>
    </alternativeName>
    <alternativeName>
        <fullName evidence="23">H(+)/sialic acid cotransporter</fullName>
    </alternativeName>
    <alternativeName>
        <fullName evidence="24">Vesicular excitatory amino acid transporter</fullName>
    </alternativeName>
</protein>
<dbReference type="Gene3D" id="1.20.1250.20">
    <property type="entry name" value="MFS general substrate transporter like domains"/>
    <property type="match status" value="2"/>
</dbReference>
<evidence type="ECO:0000256" key="15">
    <source>
        <dbReference type="ARBA" id="ARBA00050101"/>
    </source>
</evidence>
<feature type="transmembrane region" description="Helical" evidence="27">
    <location>
        <begin position="134"/>
        <end position="154"/>
    </location>
</feature>
<feature type="region of interest" description="Disordered" evidence="26">
    <location>
        <begin position="496"/>
        <end position="519"/>
    </location>
</feature>
<comment type="subcellular location">
    <subcellularLocation>
        <location evidence="2">Basolateral cell membrane</location>
        <topology evidence="2">Multi-pass membrane protein</topology>
    </subcellularLocation>
    <subcellularLocation>
        <location evidence="3">Cytoplasmic vesicle</location>
        <location evidence="3">Secretory vesicle membrane</location>
        <topology evidence="3">Multi-pass membrane protein</topology>
    </subcellularLocation>
    <subcellularLocation>
        <location evidence="1">Cytoplasmic vesicle</location>
        <location evidence="1">Secretory vesicle</location>
        <location evidence="1">Synaptic vesicle membrane</location>
    </subcellularLocation>
    <subcellularLocation>
        <location evidence="4">Lysosome membrane</location>
    </subcellularLocation>
</comment>
<comment type="catalytic activity">
    <reaction evidence="20">
        <text>D-glucuronate(out) + H(+)(out) = D-glucuronate(in) + H(+)(in)</text>
        <dbReference type="Rhea" id="RHEA:72591"/>
        <dbReference type="ChEBI" id="CHEBI:15378"/>
        <dbReference type="ChEBI" id="CHEBI:58720"/>
    </reaction>
    <physiologicalReaction direction="left-to-right" evidence="20">
        <dbReference type="Rhea" id="RHEA:72592"/>
    </physiologicalReaction>
</comment>
<evidence type="ECO:0000259" key="28">
    <source>
        <dbReference type="PROSITE" id="PS50850"/>
    </source>
</evidence>
<evidence type="ECO:0000256" key="7">
    <source>
        <dbReference type="ARBA" id="ARBA00022692"/>
    </source>
</evidence>
<evidence type="ECO:0000256" key="11">
    <source>
        <dbReference type="ARBA" id="ARBA00023136"/>
    </source>
</evidence>
<evidence type="ECO:0000256" key="2">
    <source>
        <dbReference type="ARBA" id="ARBA00004554"/>
    </source>
</evidence>
<dbReference type="GO" id="GO:0046942">
    <property type="term" value="P:carboxylic acid transport"/>
    <property type="evidence" value="ECO:0007669"/>
    <property type="project" value="UniProtKB-ARBA"/>
</dbReference>
<dbReference type="GO" id="GO:0016323">
    <property type="term" value="C:basolateral plasma membrane"/>
    <property type="evidence" value="ECO:0007669"/>
    <property type="project" value="UniProtKB-SubCell"/>
</dbReference>
<evidence type="ECO:0000256" key="4">
    <source>
        <dbReference type="ARBA" id="ARBA00004656"/>
    </source>
</evidence>
<evidence type="ECO:0000256" key="5">
    <source>
        <dbReference type="ARBA" id="ARBA00022448"/>
    </source>
</evidence>
<evidence type="ECO:0000256" key="26">
    <source>
        <dbReference type="SAM" id="MobiDB-lite"/>
    </source>
</evidence>
<gene>
    <name evidence="29" type="primary">Slc17a5</name>
</gene>
<feature type="transmembrane region" description="Helical" evidence="27">
    <location>
        <begin position="458"/>
        <end position="477"/>
    </location>
</feature>
<evidence type="ECO:0000256" key="18">
    <source>
        <dbReference type="ARBA" id="ARBA00051403"/>
    </source>
</evidence>
<feature type="transmembrane region" description="Helical" evidence="27">
    <location>
        <begin position="327"/>
        <end position="344"/>
    </location>
</feature>
<accession>A0A6F9DRQ3</accession>
<comment type="catalytic activity">
    <reaction evidence="18">
        <text>N-acetyl-L-aspartyl-L-glutamate(out) = N-acetyl-L-aspartyl-L-glutamate(in)</text>
        <dbReference type="Rhea" id="RHEA:72599"/>
        <dbReference type="ChEBI" id="CHEBI:76931"/>
    </reaction>
    <physiologicalReaction direction="left-to-right" evidence="18">
        <dbReference type="Rhea" id="RHEA:72600"/>
    </physiologicalReaction>
</comment>
<evidence type="ECO:0000256" key="22">
    <source>
        <dbReference type="ARBA" id="ARBA00069713"/>
    </source>
</evidence>
<evidence type="ECO:0000256" key="20">
    <source>
        <dbReference type="ARBA" id="ARBA00051612"/>
    </source>
</evidence>
<dbReference type="GO" id="GO:0006820">
    <property type="term" value="P:monoatomic anion transport"/>
    <property type="evidence" value="ECO:0007669"/>
    <property type="project" value="TreeGrafter"/>
</dbReference>
<comment type="catalytic activity">
    <reaction evidence="16">
        <text>L-aspartate(out) = L-aspartate(in)</text>
        <dbReference type="Rhea" id="RHEA:66332"/>
        <dbReference type="ChEBI" id="CHEBI:29991"/>
    </reaction>
    <physiologicalReaction direction="left-to-right" evidence="16">
        <dbReference type="Rhea" id="RHEA:66333"/>
    </physiologicalReaction>
</comment>
<evidence type="ECO:0000256" key="14">
    <source>
        <dbReference type="ARBA" id="ARBA00023329"/>
    </source>
</evidence>